<sequence>MPPQHEQKSLEQLTFEVQGPNKKGRGGCVGVVASSSRIRLVLRIFNHCPIIQRQNEVVKLILSSFFKSSFLAKI</sequence>
<evidence type="ECO:0000313" key="1">
    <source>
        <dbReference type="EMBL" id="TYJ07472.1"/>
    </source>
</evidence>
<reference evidence="1 2" key="1">
    <citation type="submission" date="2019-07" db="EMBL/GenBank/DDBJ databases">
        <title>WGS assembly of Gossypium mustelinum.</title>
        <authorList>
            <person name="Chen Z.J."/>
            <person name="Sreedasyam A."/>
            <person name="Ando A."/>
            <person name="Song Q."/>
            <person name="De L."/>
            <person name="Hulse-Kemp A."/>
            <person name="Ding M."/>
            <person name="Ye W."/>
            <person name="Kirkbride R."/>
            <person name="Jenkins J."/>
            <person name="Plott C."/>
            <person name="Lovell J."/>
            <person name="Lin Y.-M."/>
            <person name="Vaughn R."/>
            <person name="Liu B."/>
            <person name="Li W."/>
            <person name="Simpson S."/>
            <person name="Scheffler B."/>
            <person name="Saski C."/>
            <person name="Grover C."/>
            <person name="Hu G."/>
            <person name="Conover J."/>
            <person name="Carlson J."/>
            <person name="Shu S."/>
            <person name="Boston L."/>
            <person name="Williams M."/>
            <person name="Peterson D."/>
            <person name="Mcgee K."/>
            <person name="Jones D."/>
            <person name="Wendel J."/>
            <person name="Stelly D."/>
            <person name="Grimwood J."/>
            <person name="Schmutz J."/>
        </authorList>
    </citation>
    <scope>NUCLEOTIDE SEQUENCE [LARGE SCALE GENOMIC DNA]</scope>
    <source>
        <strain evidence="1">1408120.09</strain>
    </source>
</reference>
<dbReference type="AlphaFoldDB" id="A0A5D2X139"/>
<gene>
    <name evidence="1" type="ORF">E1A91_A11G006000v1</name>
</gene>
<evidence type="ECO:0000313" key="2">
    <source>
        <dbReference type="Proteomes" id="UP000323597"/>
    </source>
</evidence>
<dbReference type="EMBL" id="CM017646">
    <property type="protein sequence ID" value="TYJ07472.1"/>
    <property type="molecule type" value="Genomic_DNA"/>
</dbReference>
<accession>A0A5D2X139</accession>
<name>A0A5D2X139_GOSMU</name>
<organism evidence="1 2">
    <name type="scientific">Gossypium mustelinum</name>
    <name type="common">Cotton</name>
    <name type="synonym">Gossypium caicoense</name>
    <dbReference type="NCBI Taxonomy" id="34275"/>
    <lineage>
        <taxon>Eukaryota</taxon>
        <taxon>Viridiplantae</taxon>
        <taxon>Streptophyta</taxon>
        <taxon>Embryophyta</taxon>
        <taxon>Tracheophyta</taxon>
        <taxon>Spermatophyta</taxon>
        <taxon>Magnoliopsida</taxon>
        <taxon>eudicotyledons</taxon>
        <taxon>Gunneridae</taxon>
        <taxon>Pentapetalae</taxon>
        <taxon>rosids</taxon>
        <taxon>malvids</taxon>
        <taxon>Malvales</taxon>
        <taxon>Malvaceae</taxon>
        <taxon>Malvoideae</taxon>
        <taxon>Gossypium</taxon>
    </lineage>
</organism>
<keyword evidence="2" id="KW-1185">Reference proteome</keyword>
<proteinExistence type="predicted"/>
<dbReference type="Proteomes" id="UP000323597">
    <property type="component" value="Chromosome A11"/>
</dbReference>
<protein>
    <submittedName>
        <fullName evidence="1">Uncharacterized protein</fullName>
    </submittedName>
</protein>